<feature type="region of interest" description="Disordered" evidence="2">
    <location>
        <begin position="1"/>
        <end position="57"/>
    </location>
</feature>
<gene>
    <name evidence="3" type="ORF">DX130_15505</name>
</gene>
<evidence type="ECO:0000256" key="2">
    <source>
        <dbReference type="SAM" id="MobiDB-lite"/>
    </source>
</evidence>
<dbReference type="OrthoDB" id="570195at2"/>
<proteinExistence type="predicted"/>
<dbReference type="EMBL" id="QUBQ01000002">
    <property type="protein sequence ID" value="REK75256.1"/>
    <property type="molecule type" value="Genomic_DNA"/>
</dbReference>
<dbReference type="Pfam" id="PF12978">
    <property type="entry name" value="DUF3862"/>
    <property type="match status" value="1"/>
</dbReference>
<keyword evidence="1" id="KW-0732">Signal</keyword>
<dbReference type="Proteomes" id="UP000261905">
    <property type="component" value="Unassembled WGS sequence"/>
</dbReference>
<keyword evidence="4" id="KW-1185">Reference proteome</keyword>
<reference evidence="3 4" key="1">
    <citation type="submission" date="2018-08" db="EMBL/GenBank/DDBJ databases">
        <title>Paenibacillus sp. M4BSY-1, whole genome shotgun sequence.</title>
        <authorList>
            <person name="Tuo L."/>
        </authorList>
    </citation>
    <scope>NUCLEOTIDE SEQUENCE [LARGE SCALE GENOMIC DNA]</scope>
    <source>
        <strain evidence="3 4">M4BSY-1</strain>
    </source>
</reference>
<organism evidence="3 4">
    <name type="scientific">Paenibacillus paeoniae</name>
    <dbReference type="NCBI Taxonomy" id="2292705"/>
    <lineage>
        <taxon>Bacteria</taxon>
        <taxon>Bacillati</taxon>
        <taxon>Bacillota</taxon>
        <taxon>Bacilli</taxon>
        <taxon>Bacillales</taxon>
        <taxon>Paenibacillaceae</taxon>
        <taxon>Paenibacillus</taxon>
    </lineage>
</organism>
<protein>
    <submittedName>
        <fullName evidence="3">DUF3862 domain-containing protein</fullName>
    </submittedName>
</protein>
<dbReference type="AlphaFoldDB" id="A0A371PI05"/>
<evidence type="ECO:0000256" key="1">
    <source>
        <dbReference type="ARBA" id="ARBA00022729"/>
    </source>
</evidence>
<accession>A0A371PI05</accession>
<feature type="compositionally biased region" description="Polar residues" evidence="2">
    <location>
        <begin position="1"/>
        <end position="11"/>
    </location>
</feature>
<comment type="caution">
    <text evidence="3">The sequence shown here is derived from an EMBL/GenBank/DDBJ whole genome shotgun (WGS) entry which is preliminary data.</text>
</comment>
<dbReference type="InterPro" id="IPR037873">
    <property type="entry name" value="BamE-like"/>
</dbReference>
<dbReference type="Gene3D" id="3.30.1450.10">
    <property type="match status" value="1"/>
</dbReference>
<evidence type="ECO:0000313" key="3">
    <source>
        <dbReference type="EMBL" id="REK75256.1"/>
    </source>
</evidence>
<evidence type="ECO:0000313" key="4">
    <source>
        <dbReference type="Proteomes" id="UP000261905"/>
    </source>
</evidence>
<sequence length="125" mass="13118">MAAACSNATNDSIKEPVNSPVVTESAPPVESPVASESTPPSDGDSEAKSGVITKEQYSNIENGMTYEEIIEIVGSEGEIMAESGEKGSDLYVFIVTYEGTGEMGSSASLTFLNNKLQTKAQFGLQ</sequence>
<name>A0A371PI05_9BACL</name>
<dbReference type="InterPro" id="IPR024418">
    <property type="entry name" value="DUF3862"/>
</dbReference>